<accession>A0ABT0ML92</accession>
<dbReference type="InterPro" id="IPR052529">
    <property type="entry name" value="Bact_Transport_Assoc"/>
</dbReference>
<feature type="transmembrane region" description="Helical" evidence="1">
    <location>
        <begin position="365"/>
        <end position="386"/>
    </location>
</feature>
<sequence>MNNPSHTLPTPAALAPTGLNERSEWLDALRGFALLGILLANIVAFSGYAFMGPDAKAALPWNGADGVLNYLEHALIEAKFYSLFSFLFGLGFAVQLQRAEARGGDFKAVFRRRMGWLLAFGLAHAIFIWFGDILNFYALMGFALLLFRKTSARALLGWAIFFLTAPVWLYAAYLGFAQMAQAAPIAPPETTAGMQRIIDNYAHGGYPDVLESNTLIYVFAWVRRIYRFQLLRIFGMFLLGAWAGKIGLLAARDALRPMLKRWLVLGFAIGLPMNLAFAAIGGNDALVPASLTGLLSITLGSVGIPLLSLGYAAMFALYWRKTRGSGNLFVASGRMALTHYLSQSVVCVMLFYGIGFGMFQQASIGVSLLFALAVWLALALLCRAWLKRGAFGPMEALWRRLSYGPAQRTQNSGAVRAPDAVL</sequence>
<feature type="transmembrane region" description="Helical" evidence="1">
    <location>
        <begin position="116"/>
        <end position="147"/>
    </location>
</feature>
<keyword evidence="4" id="KW-1185">Reference proteome</keyword>
<comment type="caution">
    <text evidence="3">The sequence shown here is derived from an EMBL/GenBank/DDBJ whole genome shotgun (WGS) entry which is preliminary data.</text>
</comment>
<dbReference type="InterPro" id="IPR007349">
    <property type="entry name" value="DUF418"/>
</dbReference>
<name>A0ABT0ML92_9GAMM</name>
<dbReference type="Proteomes" id="UP001431217">
    <property type="component" value="Unassembled WGS sequence"/>
</dbReference>
<evidence type="ECO:0000313" key="3">
    <source>
        <dbReference type="EMBL" id="MCL1634984.1"/>
    </source>
</evidence>
<dbReference type="EMBL" id="JAMBEP010000001">
    <property type="protein sequence ID" value="MCL1634984.1"/>
    <property type="molecule type" value="Genomic_DNA"/>
</dbReference>
<organism evidence="3 4">
    <name type="scientific">Luteimonas galliterrae</name>
    <dbReference type="NCBI Taxonomy" id="2940486"/>
    <lineage>
        <taxon>Bacteria</taxon>
        <taxon>Pseudomonadati</taxon>
        <taxon>Pseudomonadota</taxon>
        <taxon>Gammaproteobacteria</taxon>
        <taxon>Lysobacterales</taxon>
        <taxon>Lysobacteraceae</taxon>
        <taxon>Luteimonas</taxon>
    </lineage>
</organism>
<dbReference type="PANTHER" id="PTHR30590:SF2">
    <property type="entry name" value="INNER MEMBRANE PROTEIN"/>
    <property type="match status" value="1"/>
</dbReference>
<feature type="transmembrane region" description="Helical" evidence="1">
    <location>
        <begin position="80"/>
        <end position="96"/>
    </location>
</feature>
<feature type="transmembrane region" description="Helical" evidence="1">
    <location>
        <begin position="230"/>
        <end position="250"/>
    </location>
</feature>
<dbReference type="Pfam" id="PF04235">
    <property type="entry name" value="DUF418"/>
    <property type="match status" value="1"/>
</dbReference>
<evidence type="ECO:0000313" key="4">
    <source>
        <dbReference type="Proteomes" id="UP001431217"/>
    </source>
</evidence>
<reference evidence="3 4" key="1">
    <citation type="submission" date="2022-05" db="EMBL/GenBank/DDBJ databases">
        <title>Luteimonas sp. SX5, whole genome shotgun sequencing project.</title>
        <authorList>
            <person name="Zhao G."/>
            <person name="Shen L."/>
        </authorList>
    </citation>
    <scope>NUCLEOTIDE SEQUENCE [LARGE SCALE GENOMIC DNA]</scope>
    <source>
        <strain evidence="3 4">SX5</strain>
    </source>
</reference>
<feature type="domain" description="DUF418" evidence="2">
    <location>
        <begin position="243"/>
        <end position="404"/>
    </location>
</feature>
<keyword evidence="1" id="KW-0472">Membrane</keyword>
<keyword evidence="1" id="KW-1133">Transmembrane helix</keyword>
<feature type="transmembrane region" description="Helical" evidence="1">
    <location>
        <begin position="340"/>
        <end position="359"/>
    </location>
</feature>
<feature type="transmembrane region" description="Helical" evidence="1">
    <location>
        <begin position="32"/>
        <end position="51"/>
    </location>
</feature>
<evidence type="ECO:0000259" key="2">
    <source>
        <dbReference type="Pfam" id="PF04235"/>
    </source>
</evidence>
<feature type="transmembrane region" description="Helical" evidence="1">
    <location>
        <begin position="154"/>
        <end position="173"/>
    </location>
</feature>
<dbReference type="PANTHER" id="PTHR30590">
    <property type="entry name" value="INNER MEMBRANE PROTEIN"/>
    <property type="match status" value="1"/>
</dbReference>
<gene>
    <name evidence="3" type="ORF">M2650_10125</name>
</gene>
<dbReference type="RefSeq" id="WP_249473855.1">
    <property type="nucleotide sequence ID" value="NZ_JAMBEP010000001.1"/>
</dbReference>
<feature type="transmembrane region" description="Helical" evidence="1">
    <location>
        <begin position="294"/>
        <end position="319"/>
    </location>
</feature>
<proteinExistence type="predicted"/>
<protein>
    <submittedName>
        <fullName evidence="3">DUF418 domain-containing protein</fullName>
    </submittedName>
</protein>
<feature type="transmembrane region" description="Helical" evidence="1">
    <location>
        <begin position="262"/>
        <end position="282"/>
    </location>
</feature>
<keyword evidence="1" id="KW-0812">Transmembrane</keyword>
<evidence type="ECO:0000256" key="1">
    <source>
        <dbReference type="SAM" id="Phobius"/>
    </source>
</evidence>